<proteinExistence type="predicted"/>
<dbReference type="EMBL" id="MLAK01000593">
    <property type="protein sequence ID" value="OHT11214.1"/>
    <property type="molecule type" value="Genomic_DNA"/>
</dbReference>
<dbReference type="VEuPathDB" id="TrichDB:TRFO_01154"/>
<organism evidence="3 4">
    <name type="scientific">Tritrichomonas foetus</name>
    <dbReference type="NCBI Taxonomy" id="1144522"/>
    <lineage>
        <taxon>Eukaryota</taxon>
        <taxon>Metamonada</taxon>
        <taxon>Parabasalia</taxon>
        <taxon>Tritrichomonadida</taxon>
        <taxon>Tritrichomonadidae</taxon>
        <taxon>Tritrichomonas</taxon>
    </lineage>
</organism>
<evidence type="ECO:0000256" key="1">
    <source>
        <dbReference type="SAM" id="MobiDB-lite"/>
    </source>
</evidence>
<feature type="region of interest" description="Disordered" evidence="1">
    <location>
        <begin position="202"/>
        <end position="264"/>
    </location>
</feature>
<dbReference type="Proteomes" id="UP000179807">
    <property type="component" value="Unassembled WGS sequence"/>
</dbReference>
<dbReference type="GeneID" id="94824643"/>
<dbReference type="AlphaFoldDB" id="A0A1J4KND7"/>
<feature type="region of interest" description="Disordered" evidence="1">
    <location>
        <begin position="141"/>
        <end position="161"/>
    </location>
</feature>
<protein>
    <submittedName>
        <fullName evidence="3">Uncharacterized protein</fullName>
    </submittedName>
</protein>
<keyword evidence="4" id="KW-1185">Reference proteome</keyword>
<evidence type="ECO:0000313" key="4">
    <source>
        <dbReference type="Proteomes" id="UP000179807"/>
    </source>
</evidence>
<comment type="caution">
    <text evidence="3">The sequence shown here is derived from an EMBL/GenBank/DDBJ whole genome shotgun (WGS) entry which is preliminary data.</text>
</comment>
<evidence type="ECO:0000256" key="2">
    <source>
        <dbReference type="SAM" id="SignalP"/>
    </source>
</evidence>
<name>A0A1J4KND7_9EUKA</name>
<accession>A0A1J4KND7</accession>
<feature type="chain" id="PRO_5013198798" evidence="2">
    <location>
        <begin position="19"/>
        <end position="264"/>
    </location>
</feature>
<reference evidence="3" key="1">
    <citation type="submission" date="2016-10" db="EMBL/GenBank/DDBJ databases">
        <authorList>
            <person name="Benchimol M."/>
            <person name="Almeida L.G."/>
            <person name="Vasconcelos A.T."/>
            <person name="Perreira-Neves A."/>
            <person name="Rosa I.A."/>
            <person name="Tasca T."/>
            <person name="Bogo M.R."/>
            <person name="de Souza W."/>
        </authorList>
    </citation>
    <scope>NUCLEOTIDE SEQUENCE [LARGE SCALE GENOMIC DNA]</scope>
    <source>
        <strain evidence="3">K</strain>
    </source>
</reference>
<keyword evidence="2" id="KW-0732">Signal</keyword>
<feature type="compositionally biased region" description="Low complexity" evidence="1">
    <location>
        <begin position="240"/>
        <end position="254"/>
    </location>
</feature>
<dbReference type="RefSeq" id="XP_068364350.1">
    <property type="nucleotide sequence ID" value="XM_068489939.1"/>
</dbReference>
<feature type="compositionally biased region" description="Low complexity" evidence="1">
    <location>
        <begin position="215"/>
        <end position="232"/>
    </location>
</feature>
<sequence>MILILLLFALFFLFLMFAFRDTQMMSDLMYNLRKKLVSPKRTVYTVNQSEPTSRFEVANSAIQNFSQLADGKLVASDFGLPSLQYPTSSYSDSITTRKKIKVTSPRSFTPSSPYLQSVSDMNLIENRRFYHSLSNHSQKYNNTISNVGNSSKASNTKNSPSNKQIFEAASNFHKNRTSSSLSQMFESAAKPPVLPAIVQKKAKKENTPAKSNLLPSTASSGSTSTATPTPTFAIPPPPSSSNATTGGSTGTSPAFNFDFNFNKK</sequence>
<gene>
    <name evidence="3" type="ORF">TRFO_01154</name>
</gene>
<feature type="signal peptide" evidence="2">
    <location>
        <begin position="1"/>
        <end position="18"/>
    </location>
</feature>
<evidence type="ECO:0000313" key="3">
    <source>
        <dbReference type="EMBL" id="OHT11214.1"/>
    </source>
</evidence>